<feature type="domain" description="Baseplate J-like C-terminal" evidence="3">
    <location>
        <begin position="247"/>
        <end position="332"/>
    </location>
</feature>
<evidence type="ECO:0000259" key="3">
    <source>
        <dbReference type="Pfam" id="PF26079"/>
    </source>
</evidence>
<dbReference type="InterPro" id="IPR052399">
    <property type="entry name" value="Phage_Baseplate_Assmbl_Protein"/>
</dbReference>
<dbReference type="STRING" id="1121335.Cst_c04250"/>
<dbReference type="Proteomes" id="UP000011220">
    <property type="component" value="Chromosome"/>
</dbReference>
<accession>L7VL22</accession>
<dbReference type="PANTHER" id="PTHR37829:SF3">
    <property type="entry name" value="PROTEIN JAYE-RELATED"/>
    <property type="match status" value="1"/>
</dbReference>
<keyword evidence="5" id="KW-1185">Reference proteome</keyword>
<protein>
    <submittedName>
        <fullName evidence="4">PBSX prophage-like protein</fullName>
    </submittedName>
</protein>
<evidence type="ECO:0000256" key="1">
    <source>
        <dbReference type="ARBA" id="ARBA00038087"/>
    </source>
</evidence>
<dbReference type="InterPro" id="IPR058530">
    <property type="entry name" value="Baseplate_J-like_C"/>
</dbReference>
<evidence type="ECO:0000313" key="5">
    <source>
        <dbReference type="Proteomes" id="UP000011220"/>
    </source>
</evidence>
<dbReference type="AlphaFoldDB" id="L7VL22"/>
<sequence length="335" mass="36478">MTYENILNDMLSRVPSNVDKREGSIIYDALAPVAFKLAEMYFQLQNFLDLVSGDTAVGEYLDRVVADYGITRKPATKAVRKIVTSGPVDIGTRWGIEGTTYVITEKISDTEYKAECEQYGSIGNHYSGQLDNIDNISGVTAVLADIIVSGEDEETDDNLRARFFSQVRSASTSGNIYDYKKWALEVPGCGGAKVFPLWNGPGTVKVLVVDENMEIDPDLPATVYDHIEAVRPIGASVTVESPQEKVINISADVYLDGSDTLENVQVKFAALIAEYLKSLTFEVYTVSYAKIGSLLLSVPGVADYSNLLVNGGNENIAIGEEEMPILGTVTLTEVL</sequence>
<feature type="domain" description="Baseplate J-like central" evidence="2">
    <location>
        <begin position="171"/>
        <end position="240"/>
    </location>
</feature>
<dbReference type="EMBL" id="CP004044">
    <property type="protein sequence ID" value="AGC67447.1"/>
    <property type="molecule type" value="Genomic_DNA"/>
</dbReference>
<evidence type="ECO:0000259" key="2">
    <source>
        <dbReference type="Pfam" id="PF26078"/>
    </source>
</evidence>
<name>L7VL22_THES1</name>
<reference evidence="4 5" key="1">
    <citation type="journal article" date="2013" name="Genome Announc.">
        <title>Complete genome sequence of Clostridium stercorarium subsp. stercorarium strain DSM 8532, a thermophilic degrader of plant cell wall fibers.</title>
        <authorList>
            <person name="Poehlein A."/>
            <person name="Zverlov V.V."/>
            <person name="Daniel R."/>
            <person name="Schwarz W.H."/>
            <person name="Liebl W."/>
        </authorList>
    </citation>
    <scope>NUCLEOTIDE SEQUENCE [LARGE SCALE GENOMIC DNA]</scope>
    <source>
        <strain evidence="5">ATCC 35414 / DSM 8532 / NCIMB 11754</strain>
    </source>
</reference>
<dbReference type="Pfam" id="PF26078">
    <property type="entry name" value="Baseplate_J_M"/>
    <property type="match status" value="1"/>
</dbReference>
<dbReference type="PATRIC" id="fig|1121335.3.peg.410"/>
<gene>
    <name evidence="4" type="ordered locus">Cst_c04250</name>
</gene>
<comment type="similarity">
    <text evidence="1">Belongs to the Mu gp47/PBSX XkdT family.</text>
</comment>
<evidence type="ECO:0000313" key="4">
    <source>
        <dbReference type="EMBL" id="AGC67447.1"/>
    </source>
</evidence>
<organism evidence="4 5">
    <name type="scientific">Thermoclostridium stercorarium (strain ATCC 35414 / DSM 8532 / NCIMB 11754)</name>
    <name type="common">Clostridium stercorarium</name>
    <dbReference type="NCBI Taxonomy" id="1121335"/>
    <lineage>
        <taxon>Bacteria</taxon>
        <taxon>Bacillati</taxon>
        <taxon>Bacillota</taxon>
        <taxon>Clostridia</taxon>
        <taxon>Eubacteriales</taxon>
        <taxon>Oscillospiraceae</taxon>
        <taxon>Thermoclostridium</taxon>
    </lineage>
</organism>
<dbReference type="KEGG" id="css:Cst_c04250"/>
<dbReference type="PANTHER" id="PTHR37829">
    <property type="entry name" value="PHAGE-LIKE ELEMENT PBSX PROTEIN XKDT"/>
    <property type="match status" value="1"/>
</dbReference>
<dbReference type="Pfam" id="PF26079">
    <property type="entry name" value="Baseplate_J_C"/>
    <property type="match status" value="1"/>
</dbReference>
<proteinExistence type="inferred from homology"/>
<dbReference type="eggNOG" id="COG3299">
    <property type="taxonomic scope" value="Bacteria"/>
</dbReference>
<dbReference type="InterPro" id="IPR058531">
    <property type="entry name" value="Baseplate_J_M"/>
</dbReference>